<evidence type="ECO:0000313" key="1">
    <source>
        <dbReference type="EMBL" id="OTG01202.1"/>
    </source>
</evidence>
<dbReference type="GO" id="GO:0004842">
    <property type="term" value="F:ubiquitin-protein transferase activity"/>
    <property type="evidence" value="ECO:0000318"/>
    <property type="project" value="GO_Central"/>
</dbReference>
<dbReference type="PANTHER" id="PTHR16079:SF4">
    <property type="entry name" value="E3 UBIQUITIN-PROTEIN LIGASE CHFR"/>
    <property type="match status" value="1"/>
</dbReference>
<organism evidence="1 2">
    <name type="scientific">Helianthus annuus</name>
    <name type="common">Common sunflower</name>
    <dbReference type="NCBI Taxonomy" id="4232"/>
    <lineage>
        <taxon>Eukaryota</taxon>
        <taxon>Viridiplantae</taxon>
        <taxon>Streptophyta</taxon>
        <taxon>Embryophyta</taxon>
        <taxon>Tracheophyta</taxon>
        <taxon>Spermatophyta</taxon>
        <taxon>Magnoliopsida</taxon>
        <taxon>eudicotyledons</taxon>
        <taxon>Gunneridae</taxon>
        <taxon>Pentapetalae</taxon>
        <taxon>asterids</taxon>
        <taxon>campanulids</taxon>
        <taxon>Asterales</taxon>
        <taxon>Asteraceae</taxon>
        <taxon>Asteroideae</taxon>
        <taxon>Heliantheae alliance</taxon>
        <taxon>Heliantheae</taxon>
        <taxon>Helianthus</taxon>
    </lineage>
</organism>
<gene>
    <name evidence="1" type="ORF">HannXRQ_Chr13g0399511</name>
</gene>
<dbReference type="GO" id="GO:0005634">
    <property type="term" value="C:nucleus"/>
    <property type="evidence" value="ECO:0000318"/>
    <property type="project" value="GO_Central"/>
</dbReference>
<evidence type="ECO:0000313" key="2">
    <source>
        <dbReference type="Proteomes" id="UP000215914"/>
    </source>
</evidence>
<dbReference type="PANTHER" id="PTHR16079">
    <property type="entry name" value="UBIQUITIN LIGASE PROTEIN CHFR"/>
    <property type="match status" value="1"/>
</dbReference>
<dbReference type="InterPro" id="IPR052256">
    <property type="entry name" value="E3_ubiquitin-ligase_CHFR"/>
</dbReference>
<dbReference type="InParanoid" id="A0A251SRS1"/>
<sequence>MLAAFVFSVFFQMNVELRSDELEIHSEVKVPSFEKLGRCKITRNSDLCSATLQNKSLNVIFVDGTDVPSEDTIMIRCGSEIIPGPVSDGYLSYRFKVMPMNESSKKVLQDGQGRKINLGFDSLVESHIMMLEPFLTELERQSAPGVVVSYQAILKALHAYFADRPSKEVPHTELTVRKNRN</sequence>
<dbReference type="GO" id="GO:0006511">
    <property type="term" value="P:ubiquitin-dependent protein catabolic process"/>
    <property type="evidence" value="ECO:0000318"/>
    <property type="project" value="GO_Central"/>
</dbReference>
<keyword evidence="2" id="KW-1185">Reference proteome</keyword>
<dbReference type="AlphaFoldDB" id="A0A251SRS1"/>
<dbReference type="STRING" id="4232.A0A251SRS1"/>
<name>A0A251SRS1_HELAN</name>
<protein>
    <submittedName>
        <fullName evidence="1">Uncharacterized protein</fullName>
    </submittedName>
</protein>
<dbReference type="Proteomes" id="UP000215914">
    <property type="component" value="Chromosome 13"/>
</dbReference>
<dbReference type="GO" id="GO:0044818">
    <property type="term" value="P:mitotic G2/M transition checkpoint"/>
    <property type="evidence" value="ECO:0000318"/>
    <property type="project" value="GO_Central"/>
</dbReference>
<proteinExistence type="predicted"/>
<accession>A0A251SRS1</accession>
<reference evidence="2" key="1">
    <citation type="journal article" date="2017" name="Nature">
        <title>The sunflower genome provides insights into oil metabolism, flowering and Asterid evolution.</title>
        <authorList>
            <person name="Badouin H."/>
            <person name="Gouzy J."/>
            <person name="Grassa C.J."/>
            <person name="Murat F."/>
            <person name="Staton S.E."/>
            <person name="Cottret L."/>
            <person name="Lelandais-Briere C."/>
            <person name="Owens G.L."/>
            <person name="Carrere S."/>
            <person name="Mayjonade B."/>
            <person name="Legrand L."/>
            <person name="Gill N."/>
            <person name="Kane N.C."/>
            <person name="Bowers J.E."/>
            <person name="Hubner S."/>
            <person name="Bellec A."/>
            <person name="Berard A."/>
            <person name="Berges H."/>
            <person name="Blanchet N."/>
            <person name="Boniface M.C."/>
            <person name="Brunel D."/>
            <person name="Catrice O."/>
            <person name="Chaidir N."/>
            <person name="Claudel C."/>
            <person name="Donnadieu C."/>
            <person name="Faraut T."/>
            <person name="Fievet G."/>
            <person name="Helmstetter N."/>
            <person name="King M."/>
            <person name="Knapp S.J."/>
            <person name="Lai Z."/>
            <person name="Le Paslier M.C."/>
            <person name="Lippi Y."/>
            <person name="Lorenzon L."/>
            <person name="Mandel J.R."/>
            <person name="Marage G."/>
            <person name="Marchand G."/>
            <person name="Marquand E."/>
            <person name="Bret-Mestries E."/>
            <person name="Morien E."/>
            <person name="Nambeesan S."/>
            <person name="Nguyen T."/>
            <person name="Pegot-Espagnet P."/>
            <person name="Pouilly N."/>
            <person name="Raftis F."/>
            <person name="Sallet E."/>
            <person name="Schiex T."/>
            <person name="Thomas J."/>
            <person name="Vandecasteele C."/>
            <person name="Vares D."/>
            <person name="Vear F."/>
            <person name="Vautrin S."/>
            <person name="Crespi M."/>
            <person name="Mangin B."/>
            <person name="Burke J.M."/>
            <person name="Salse J."/>
            <person name="Munos S."/>
            <person name="Vincourt P."/>
            <person name="Rieseberg L.H."/>
            <person name="Langlade N.B."/>
        </authorList>
    </citation>
    <scope>NUCLEOTIDE SEQUENCE [LARGE SCALE GENOMIC DNA]</scope>
    <source>
        <strain evidence="2">cv. SF193</strain>
    </source>
</reference>
<dbReference type="EMBL" id="CM007902">
    <property type="protein sequence ID" value="OTG01202.1"/>
    <property type="molecule type" value="Genomic_DNA"/>
</dbReference>